<evidence type="ECO:0000256" key="1">
    <source>
        <dbReference type="SAM" id="MobiDB-lite"/>
    </source>
</evidence>
<reference evidence="2" key="1">
    <citation type="submission" date="2021-03" db="EMBL/GenBank/DDBJ databases">
        <title>Draft genome sequence of rust myrtle Austropuccinia psidii MF-1, a brazilian biotype.</title>
        <authorList>
            <person name="Quecine M.C."/>
            <person name="Pachon D.M.R."/>
            <person name="Bonatelli M.L."/>
            <person name="Correr F.H."/>
            <person name="Franceschini L.M."/>
            <person name="Leite T.F."/>
            <person name="Margarido G.R.A."/>
            <person name="Almeida C.A."/>
            <person name="Ferrarezi J.A."/>
            <person name="Labate C.A."/>
        </authorList>
    </citation>
    <scope>NUCLEOTIDE SEQUENCE</scope>
    <source>
        <strain evidence="2">MF-1</strain>
    </source>
</reference>
<organism evidence="2 3">
    <name type="scientific">Austropuccinia psidii MF-1</name>
    <dbReference type="NCBI Taxonomy" id="1389203"/>
    <lineage>
        <taxon>Eukaryota</taxon>
        <taxon>Fungi</taxon>
        <taxon>Dikarya</taxon>
        <taxon>Basidiomycota</taxon>
        <taxon>Pucciniomycotina</taxon>
        <taxon>Pucciniomycetes</taxon>
        <taxon>Pucciniales</taxon>
        <taxon>Sphaerophragmiaceae</taxon>
        <taxon>Austropuccinia</taxon>
    </lineage>
</organism>
<dbReference type="AlphaFoldDB" id="A0A9Q3PXD4"/>
<keyword evidence="3" id="KW-1185">Reference proteome</keyword>
<feature type="region of interest" description="Disordered" evidence="1">
    <location>
        <begin position="1"/>
        <end position="67"/>
    </location>
</feature>
<evidence type="ECO:0000313" key="2">
    <source>
        <dbReference type="EMBL" id="MBW0576680.1"/>
    </source>
</evidence>
<protein>
    <submittedName>
        <fullName evidence="2">Uncharacterized protein</fullName>
    </submittedName>
</protein>
<dbReference type="EMBL" id="AVOT02098935">
    <property type="protein sequence ID" value="MBW0576680.1"/>
    <property type="molecule type" value="Genomic_DNA"/>
</dbReference>
<feature type="non-terminal residue" evidence="2">
    <location>
        <position position="1"/>
    </location>
</feature>
<gene>
    <name evidence="2" type="ORF">O181_116395</name>
</gene>
<proteinExistence type="predicted"/>
<name>A0A9Q3PXD4_9BASI</name>
<dbReference type="Proteomes" id="UP000765509">
    <property type="component" value="Unassembled WGS sequence"/>
</dbReference>
<feature type="compositionally biased region" description="Polar residues" evidence="1">
    <location>
        <begin position="1"/>
        <end position="31"/>
    </location>
</feature>
<evidence type="ECO:0000313" key="3">
    <source>
        <dbReference type="Proteomes" id="UP000765509"/>
    </source>
</evidence>
<comment type="caution">
    <text evidence="2">The sequence shown here is derived from an EMBL/GenBank/DDBJ whole genome shotgun (WGS) entry which is preliminary data.</text>
</comment>
<accession>A0A9Q3PXD4</accession>
<sequence length="67" mass="7277">MPCEQTLRQPTAGLSGTQWSGDLSCEPSQHNYPPISGPSPSSEPPEDVPTHEPEPEVALMQSMEEPF</sequence>